<reference evidence="1 2" key="1">
    <citation type="submission" date="2015-01" db="EMBL/GenBank/DDBJ databases">
        <title>Evolution of Trichinella species and genotypes.</title>
        <authorList>
            <person name="Korhonen P.K."/>
            <person name="Edoardo P."/>
            <person name="Giuseppe L.R."/>
            <person name="Gasser R.B."/>
        </authorList>
    </citation>
    <scope>NUCLEOTIDE SEQUENCE [LARGE SCALE GENOMIC DNA]</scope>
    <source>
        <strain evidence="1">ISS417</strain>
    </source>
</reference>
<proteinExistence type="predicted"/>
<evidence type="ECO:0000313" key="2">
    <source>
        <dbReference type="Proteomes" id="UP000055048"/>
    </source>
</evidence>
<dbReference type="AlphaFoldDB" id="A0A0V0UDT5"/>
<organism evidence="1 2">
    <name type="scientific">Trichinella murrelli</name>
    <dbReference type="NCBI Taxonomy" id="144512"/>
    <lineage>
        <taxon>Eukaryota</taxon>
        <taxon>Metazoa</taxon>
        <taxon>Ecdysozoa</taxon>
        <taxon>Nematoda</taxon>
        <taxon>Enoplea</taxon>
        <taxon>Dorylaimia</taxon>
        <taxon>Trichinellida</taxon>
        <taxon>Trichinellidae</taxon>
        <taxon>Trichinella</taxon>
    </lineage>
</organism>
<sequence length="63" mass="7189">MQTRSKKDTGSKWMSYSPPFSNSGVNKHMLLLHFLQNTMITLKKRKTCLNDLFVCGETAIDPV</sequence>
<protein>
    <submittedName>
        <fullName evidence="1">Uncharacterized protein</fullName>
    </submittedName>
</protein>
<dbReference type="EMBL" id="JYDJ01000016">
    <property type="protein sequence ID" value="KRX49418.1"/>
    <property type="molecule type" value="Genomic_DNA"/>
</dbReference>
<name>A0A0V0UDT5_9BILA</name>
<accession>A0A0V0UDT5</accession>
<dbReference type="Proteomes" id="UP000055048">
    <property type="component" value="Unassembled WGS sequence"/>
</dbReference>
<evidence type="ECO:0000313" key="1">
    <source>
        <dbReference type="EMBL" id="KRX49418.1"/>
    </source>
</evidence>
<comment type="caution">
    <text evidence="1">The sequence shown here is derived from an EMBL/GenBank/DDBJ whole genome shotgun (WGS) entry which is preliminary data.</text>
</comment>
<keyword evidence="2" id="KW-1185">Reference proteome</keyword>
<gene>
    <name evidence="1" type="ORF">T05_1563</name>
</gene>